<dbReference type="InterPro" id="IPR002213">
    <property type="entry name" value="UDP_glucos_trans"/>
</dbReference>
<accession>A0AAN7R7S4</accession>
<sequence>MAMDVGSGSKLEIFFFPFLAPGHMIPVADIAKLFAARGAKSTLLTTTYYEQMFHRSIQRAQKLGSDLRILTMELPLQEVGLPEHCQNLDSISSIEMRMKYLMAVRKLEEQFERLVEEHRPDCVVSDMFLPWTVDVLAKFGIPRIVFHGTSHFAMGASECVRLYEPHTKVSADSEPFLIPNFPGEISMTGAKLPEYIREVTHMTEFNRQMMESETRSYGVIMNSFYELEPAYADYYGDALGRRLWSVGPVFLCTKDFEEKLQRWEDGKDRSDHKSLGRPLSLSRLFESSSAAAMSGEAEVKLEIFFFPFLAPSHLIPMADMAKLFASRGVKSRLLTTSYHEQHFNRSIQRAQELGSDIGVGLPEECQNIDLISSIEMWLKYLTAVTKLDEQFERLLEEHRPDCVVSDLFLPWTVDVLAKFGIPRIVFPGISHFAVGASHCISLYEPHTKVSSDSEPFLIPNFPGEISMTRAKLPDFIKEVTYATEFDKELLESEARSYGVIMNSVYELEPAYADYYRDVLGRRSWSVGPVSLCNKAAEEKLRRWGKSASAGTGDGDDGRDGCLKWLDTKKPNSVVYICFGSIARFTPLQLREIALGLEASGQQFVWVVNKDKTIEAGKEDWLPQGAAELSEVAMKAVEEGGSSHSHLTALLEELKSSKSKLEAR</sequence>
<dbReference type="AlphaFoldDB" id="A0AAN7R7S4"/>
<dbReference type="Proteomes" id="UP001346149">
    <property type="component" value="Unassembled WGS sequence"/>
</dbReference>
<evidence type="ECO:0000313" key="5">
    <source>
        <dbReference type="Proteomes" id="UP001346149"/>
    </source>
</evidence>
<dbReference type="SUPFAM" id="SSF53756">
    <property type="entry name" value="UDP-Glycosyltransferase/glycogen phosphorylase"/>
    <property type="match status" value="2"/>
</dbReference>
<dbReference type="Gene3D" id="3.40.50.2000">
    <property type="entry name" value="Glycogen Phosphorylase B"/>
    <property type="match status" value="3"/>
</dbReference>
<evidence type="ECO:0000313" key="4">
    <source>
        <dbReference type="EMBL" id="KAK4792917.1"/>
    </source>
</evidence>
<dbReference type="EMBL" id="JAXQNO010000008">
    <property type="protein sequence ID" value="KAK4792917.1"/>
    <property type="molecule type" value="Genomic_DNA"/>
</dbReference>
<dbReference type="PANTHER" id="PTHR48047">
    <property type="entry name" value="GLYCOSYLTRANSFERASE"/>
    <property type="match status" value="1"/>
</dbReference>
<keyword evidence="3" id="KW-0808">Transferase</keyword>
<evidence type="ECO:0000256" key="1">
    <source>
        <dbReference type="ARBA" id="ARBA00009995"/>
    </source>
</evidence>
<dbReference type="CDD" id="cd03784">
    <property type="entry name" value="GT1_Gtf-like"/>
    <property type="match status" value="1"/>
</dbReference>
<keyword evidence="2" id="KW-0328">Glycosyltransferase</keyword>
<dbReference type="GO" id="GO:0035251">
    <property type="term" value="F:UDP-glucosyltransferase activity"/>
    <property type="evidence" value="ECO:0007669"/>
    <property type="project" value="TreeGrafter"/>
</dbReference>
<protein>
    <submittedName>
        <fullName evidence="4">Uncharacterized protein</fullName>
    </submittedName>
</protein>
<name>A0AAN7R7S4_TRANT</name>
<reference evidence="4 5" key="1">
    <citation type="journal article" date="2023" name="Hortic Res">
        <title>Pangenome of water caltrop reveals structural variations and asymmetric subgenome divergence after allopolyploidization.</title>
        <authorList>
            <person name="Zhang X."/>
            <person name="Chen Y."/>
            <person name="Wang L."/>
            <person name="Yuan Y."/>
            <person name="Fang M."/>
            <person name="Shi L."/>
            <person name="Lu R."/>
            <person name="Comes H.P."/>
            <person name="Ma Y."/>
            <person name="Chen Y."/>
            <person name="Huang G."/>
            <person name="Zhou Y."/>
            <person name="Zheng Z."/>
            <person name="Qiu Y."/>
        </authorList>
    </citation>
    <scope>NUCLEOTIDE SEQUENCE [LARGE SCALE GENOMIC DNA]</scope>
    <source>
        <strain evidence="4">F231</strain>
    </source>
</reference>
<gene>
    <name evidence="4" type="ORF">SAY86_023352</name>
</gene>
<keyword evidence="5" id="KW-1185">Reference proteome</keyword>
<comment type="caution">
    <text evidence="4">The sequence shown here is derived from an EMBL/GenBank/DDBJ whole genome shotgun (WGS) entry which is preliminary data.</text>
</comment>
<evidence type="ECO:0000256" key="2">
    <source>
        <dbReference type="ARBA" id="ARBA00022676"/>
    </source>
</evidence>
<dbReference type="FunFam" id="3.40.50.2000:FF:000071">
    <property type="entry name" value="Glycosyltransferase"/>
    <property type="match status" value="1"/>
</dbReference>
<dbReference type="PANTHER" id="PTHR48047:SF45">
    <property type="entry name" value="SCOPOLETIN GLUCOSYLTRANSFERASE-LIKE"/>
    <property type="match status" value="1"/>
</dbReference>
<evidence type="ECO:0000256" key="3">
    <source>
        <dbReference type="ARBA" id="ARBA00022679"/>
    </source>
</evidence>
<organism evidence="4 5">
    <name type="scientific">Trapa natans</name>
    <name type="common">Water chestnut</name>
    <dbReference type="NCBI Taxonomy" id="22666"/>
    <lineage>
        <taxon>Eukaryota</taxon>
        <taxon>Viridiplantae</taxon>
        <taxon>Streptophyta</taxon>
        <taxon>Embryophyta</taxon>
        <taxon>Tracheophyta</taxon>
        <taxon>Spermatophyta</taxon>
        <taxon>Magnoliopsida</taxon>
        <taxon>eudicotyledons</taxon>
        <taxon>Gunneridae</taxon>
        <taxon>Pentapetalae</taxon>
        <taxon>rosids</taxon>
        <taxon>malvids</taxon>
        <taxon>Myrtales</taxon>
        <taxon>Lythraceae</taxon>
        <taxon>Trapa</taxon>
    </lineage>
</organism>
<proteinExistence type="inferred from homology"/>
<comment type="similarity">
    <text evidence="1">Belongs to the UDP-glycosyltransferase family.</text>
</comment>